<dbReference type="Gene3D" id="3.30.160.70">
    <property type="entry name" value="Methylated DNA-protein cysteine methyltransferase domain"/>
    <property type="match status" value="1"/>
</dbReference>
<dbReference type="FunFam" id="1.10.10.10:FF:000214">
    <property type="entry name" value="Methylated-DNA--protein-cysteine methyltransferase"/>
    <property type="match status" value="1"/>
</dbReference>
<dbReference type="InterPro" id="IPR036631">
    <property type="entry name" value="MGMT_N_sf"/>
</dbReference>
<keyword evidence="14" id="KW-1185">Reference proteome</keyword>
<feature type="active site" description="Nucleophile; methyl group acceptor from either O6-methylguanine or O4-methylthymine" evidence="10">
    <location>
        <position position="317"/>
    </location>
</feature>
<dbReference type="Pfam" id="PF01035">
    <property type="entry name" value="DNA_binding_1"/>
    <property type="match status" value="1"/>
</dbReference>
<dbReference type="PANTHER" id="PTHR10815:SF5">
    <property type="entry name" value="METHYLATED-DNA--PROTEIN-CYSTEINE METHYLTRANSFERASE"/>
    <property type="match status" value="1"/>
</dbReference>
<dbReference type="GO" id="GO:0008270">
    <property type="term" value="F:zinc ion binding"/>
    <property type="evidence" value="ECO:0007669"/>
    <property type="project" value="InterPro"/>
</dbReference>
<evidence type="ECO:0000256" key="1">
    <source>
        <dbReference type="ARBA" id="ARBA00001286"/>
    </source>
</evidence>
<dbReference type="SUPFAM" id="SSF46767">
    <property type="entry name" value="Methylated DNA-protein cysteine methyltransferase, C-terminal domain"/>
    <property type="match status" value="1"/>
</dbReference>
<feature type="binding site" evidence="11">
    <location>
        <position position="40"/>
    </location>
    <ligand>
        <name>Zn(2+)</name>
        <dbReference type="ChEBI" id="CHEBI:29105"/>
    </ligand>
</feature>
<organism evidence="13 14">
    <name type="scientific">Legionella donaldsonii</name>
    <dbReference type="NCBI Taxonomy" id="45060"/>
    <lineage>
        <taxon>Bacteria</taxon>
        <taxon>Pseudomonadati</taxon>
        <taxon>Pseudomonadota</taxon>
        <taxon>Gammaproteobacteria</taxon>
        <taxon>Legionellales</taxon>
        <taxon>Legionellaceae</taxon>
        <taxon>Legionella</taxon>
    </lineage>
</organism>
<evidence type="ECO:0000256" key="10">
    <source>
        <dbReference type="PIRSR" id="PIRSR000409-1"/>
    </source>
</evidence>
<evidence type="ECO:0000259" key="12">
    <source>
        <dbReference type="PROSITE" id="PS01124"/>
    </source>
</evidence>
<dbReference type="PANTHER" id="PTHR10815">
    <property type="entry name" value="METHYLATED-DNA--PROTEIN-CYSTEINE METHYLTRANSFERASE"/>
    <property type="match status" value="1"/>
</dbReference>
<evidence type="ECO:0000256" key="8">
    <source>
        <dbReference type="ARBA" id="ARBA00023204"/>
    </source>
</evidence>
<dbReference type="Gene3D" id="1.10.10.60">
    <property type="entry name" value="Homeodomain-like"/>
    <property type="match status" value="1"/>
</dbReference>
<sequence length="356" mass="39934">MLTEEKKIEYYQALLNKNTEYEGVFYVAVTTTGVFCRPTCPARKPKFEHCEFYETAQQALLASFRPCKRCLPLSHPNQVSTIIQKLVNAIDENPEKRWKNADFQALSIEAVTARRQFKKRFGMTFVEYARARRIGLAVKQIRNGESIISTQISAGYESGSGFRDAFVRIMGAAPAKHGHKNILKAAWLDTKLGPMLAIADENTLYLLEFIDRKGLEREVERLRKKTQSAIIPGSTAPLISIQNELNAYFNGTLQLFNTPLSLLGSPFQKQVWGALAKIPPGETRSYADIAKIVDRPSAWRAVARANGSNQLAIVIPCHRVINSNGELSGYGGGVARKKWLIEHEKKCKSYKTLINP</sequence>
<feature type="binding site" evidence="11">
    <location>
        <position position="70"/>
    </location>
    <ligand>
        <name>Zn(2+)</name>
        <dbReference type="ChEBI" id="CHEBI:29105"/>
    </ligand>
</feature>
<dbReference type="EC" id="2.1.1.63" evidence="3"/>
<evidence type="ECO:0000256" key="7">
    <source>
        <dbReference type="ARBA" id="ARBA00023159"/>
    </source>
</evidence>
<dbReference type="GO" id="GO:0006281">
    <property type="term" value="P:DNA repair"/>
    <property type="evidence" value="ECO:0007669"/>
    <property type="project" value="UniProtKB-KW"/>
</dbReference>
<accession>A0A378J4K5</accession>
<keyword evidence="7" id="KW-0010">Activator</keyword>
<dbReference type="SMART" id="SM00342">
    <property type="entry name" value="HTH_ARAC"/>
    <property type="match status" value="1"/>
</dbReference>
<dbReference type="InterPro" id="IPR016221">
    <property type="entry name" value="Bifunct_regulatory_prot_Ada"/>
</dbReference>
<dbReference type="GO" id="GO:0043565">
    <property type="term" value="F:sequence-specific DNA binding"/>
    <property type="evidence" value="ECO:0007669"/>
    <property type="project" value="InterPro"/>
</dbReference>
<dbReference type="Pfam" id="PF12833">
    <property type="entry name" value="HTH_18"/>
    <property type="match status" value="1"/>
</dbReference>
<keyword evidence="6" id="KW-0227">DNA damage</keyword>
<dbReference type="EMBL" id="UGOA01000001">
    <property type="protein sequence ID" value="STX42545.1"/>
    <property type="molecule type" value="Genomic_DNA"/>
</dbReference>
<dbReference type="Gene3D" id="1.10.10.10">
    <property type="entry name" value="Winged helix-like DNA-binding domain superfamily/Winged helix DNA-binding domain"/>
    <property type="match status" value="1"/>
</dbReference>
<keyword evidence="5" id="KW-0808">Transferase</keyword>
<dbReference type="InterPro" id="IPR036388">
    <property type="entry name" value="WH-like_DNA-bd_sf"/>
</dbReference>
<evidence type="ECO:0000256" key="5">
    <source>
        <dbReference type="ARBA" id="ARBA00022679"/>
    </source>
</evidence>
<dbReference type="RefSeq" id="WP_115221337.1">
    <property type="nucleotide sequence ID" value="NZ_CAXYJE010000003.1"/>
</dbReference>
<keyword evidence="4" id="KW-0489">Methyltransferase</keyword>
<dbReference type="PROSITE" id="PS01124">
    <property type="entry name" value="HTH_ARAC_FAMILY_2"/>
    <property type="match status" value="1"/>
</dbReference>
<protein>
    <recommendedName>
        <fullName evidence="3">methylated-DNA--[protein]-cysteine S-methyltransferase</fullName>
        <ecNumber evidence="3">2.1.1.63</ecNumber>
    </recommendedName>
</protein>
<feature type="binding site" evidence="11">
    <location>
        <position position="67"/>
    </location>
    <ligand>
        <name>Zn(2+)</name>
        <dbReference type="ChEBI" id="CHEBI:29105"/>
    </ligand>
</feature>
<dbReference type="Proteomes" id="UP000254677">
    <property type="component" value="Unassembled WGS sequence"/>
</dbReference>
<dbReference type="AlphaFoldDB" id="A0A378J4K5"/>
<evidence type="ECO:0000256" key="6">
    <source>
        <dbReference type="ARBA" id="ARBA00022763"/>
    </source>
</evidence>
<evidence type="ECO:0000256" key="4">
    <source>
        <dbReference type="ARBA" id="ARBA00022603"/>
    </source>
</evidence>
<dbReference type="SUPFAM" id="SSF53155">
    <property type="entry name" value="Methylated DNA-protein cysteine methyltransferase domain"/>
    <property type="match status" value="1"/>
</dbReference>
<comment type="catalytic activity">
    <reaction evidence="9">
        <text>a 6-O-methyl-2'-deoxyguanosine in DNA + L-cysteinyl-[protein] = S-methyl-L-cysteinyl-[protein] + a 2'-deoxyguanosine in DNA</text>
        <dbReference type="Rhea" id="RHEA:24000"/>
        <dbReference type="Rhea" id="RHEA-COMP:10131"/>
        <dbReference type="Rhea" id="RHEA-COMP:10132"/>
        <dbReference type="Rhea" id="RHEA-COMP:11367"/>
        <dbReference type="Rhea" id="RHEA-COMP:11368"/>
        <dbReference type="ChEBI" id="CHEBI:29950"/>
        <dbReference type="ChEBI" id="CHEBI:82612"/>
        <dbReference type="ChEBI" id="CHEBI:85445"/>
        <dbReference type="ChEBI" id="CHEBI:85448"/>
        <dbReference type="EC" id="2.1.1.63"/>
    </reaction>
</comment>
<reference evidence="13 14" key="1">
    <citation type="submission" date="2018-06" db="EMBL/GenBank/DDBJ databases">
        <authorList>
            <consortium name="Pathogen Informatics"/>
            <person name="Doyle S."/>
        </authorList>
    </citation>
    <scope>NUCLEOTIDE SEQUENCE [LARGE SCALE GENOMIC DNA]</scope>
    <source>
        <strain evidence="13 14">NCTC13292</strain>
    </source>
</reference>
<feature type="domain" description="HTH araC/xylS-type" evidence="12">
    <location>
        <begin position="84"/>
        <end position="180"/>
    </location>
</feature>
<evidence type="ECO:0000313" key="14">
    <source>
        <dbReference type="Proteomes" id="UP000254677"/>
    </source>
</evidence>
<name>A0A378J4K5_9GAMM</name>
<keyword evidence="11" id="KW-0479">Metal-binding</keyword>
<dbReference type="InterPro" id="IPR035451">
    <property type="entry name" value="Ada-like_dom_sf"/>
</dbReference>
<dbReference type="OrthoDB" id="9802228at2"/>
<dbReference type="PIRSF" id="PIRSF000409">
    <property type="entry name" value="Ada"/>
    <property type="match status" value="1"/>
</dbReference>
<evidence type="ECO:0000256" key="3">
    <source>
        <dbReference type="ARBA" id="ARBA00011918"/>
    </source>
</evidence>
<comment type="cofactor">
    <cofactor evidence="11">
        <name>Zn(2+)</name>
        <dbReference type="ChEBI" id="CHEBI:29105"/>
    </cofactor>
    <text evidence="11">Binds 1 zinc ion per subunit.</text>
</comment>
<dbReference type="SUPFAM" id="SSF57884">
    <property type="entry name" value="Ada DNA repair protein, N-terminal domain (N-Ada 10)"/>
    <property type="match status" value="1"/>
</dbReference>
<evidence type="ECO:0000313" key="13">
    <source>
        <dbReference type="EMBL" id="STX42545.1"/>
    </source>
</evidence>
<keyword evidence="11" id="KW-0862">Zinc</keyword>
<comment type="similarity">
    <text evidence="2">Belongs to the MGMT family.</text>
</comment>
<feature type="active site" description="Nucleophile; methyl group acceptor from methylphosphotriester" evidence="10">
    <location>
        <position position="36"/>
    </location>
</feature>
<evidence type="ECO:0000256" key="2">
    <source>
        <dbReference type="ARBA" id="ARBA00008711"/>
    </source>
</evidence>
<feature type="binding site" evidence="11">
    <location>
        <position position="36"/>
    </location>
    <ligand>
        <name>Zn(2+)</name>
        <dbReference type="ChEBI" id="CHEBI:29105"/>
    </ligand>
</feature>
<dbReference type="PROSITE" id="PS00374">
    <property type="entry name" value="MGMT"/>
    <property type="match status" value="1"/>
</dbReference>
<dbReference type="InterPro" id="IPR014048">
    <property type="entry name" value="MethylDNA_cys_MeTrfase_DNA-bd"/>
</dbReference>
<proteinExistence type="inferred from homology"/>
<dbReference type="InterPro" id="IPR018060">
    <property type="entry name" value="HTH_AraC"/>
</dbReference>
<gene>
    <name evidence="13" type="primary">ada_2</name>
    <name evidence="13" type="ORF">NCTC13292_01636</name>
</gene>
<evidence type="ECO:0000256" key="9">
    <source>
        <dbReference type="ARBA" id="ARBA00049348"/>
    </source>
</evidence>
<dbReference type="InterPro" id="IPR004026">
    <property type="entry name" value="Ada_DNA_repair_Zn-bd"/>
</dbReference>
<dbReference type="InterPro" id="IPR036217">
    <property type="entry name" value="MethylDNA_cys_MeTrfase_DNAb"/>
</dbReference>
<dbReference type="GO" id="GO:0003700">
    <property type="term" value="F:DNA-binding transcription factor activity"/>
    <property type="evidence" value="ECO:0007669"/>
    <property type="project" value="InterPro"/>
</dbReference>
<dbReference type="InterPro" id="IPR001497">
    <property type="entry name" value="MethylDNA_cys_MeTrfase_AS"/>
</dbReference>
<dbReference type="GO" id="GO:0032259">
    <property type="term" value="P:methylation"/>
    <property type="evidence" value="ECO:0007669"/>
    <property type="project" value="UniProtKB-KW"/>
</dbReference>
<comment type="catalytic activity">
    <reaction evidence="1">
        <text>a 4-O-methyl-thymidine in DNA + L-cysteinyl-[protein] = a thymidine in DNA + S-methyl-L-cysteinyl-[protein]</text>
        <dbReference type="Rhea" id="RHEA:53428"/>
        <dbReference type="Rhea" id="RHEA-COMP:10131"/>
        <dbReference type="Rhea" id="RHEA-COMP:10132"/>
        <dbReference type="Rhea" id="RHEA-COMP:13555"/>
        <dbReference type="Rhea" id="RHEA-COMP:13556"/>
        <dbReference type="ChEBI" id="CHEBI:29950"/>
        <dbReference type="ChEBI" id="CHEBI:82612"/>
        <dbReference type="ChEBI" id="CHEBI:137386"/>
        <dbReference type="ChEBI" id="CHEBI:137387"/>
        <dbReference type="EC" id="2.1.1.63"/>
    </reaction>
</comment>
<dbReference type="Gene3D" id="3.40.10.10">
    <property type="entry name" value="DNA Methylphosphotriester Repair Domain"/>
    <property type="match status" value="1"/>
</dbReference>
<dbReference type="Pfam" id="PF02805">
    <property type="entry name" value="Ada_Zn_binding"/>
    <property type="match status" value="1"/>
</dbReference>
<dbReference type="CDD" id="cd06445">
    <property type="entry name" value="ATase"/>
    <property type="match status" value="1"/>
</dbReference>
<dbReference type="NCBIfam" id="TIGR00589">
    <property type="entry name" value="ogt"/>
    <property type="match status" value="1"/>
</dbReference>
<keyword evidence="8" id="KW-0234">DNA repair</keyword>
<evidence type="ECO:0000256" key="11">
    <source>
        <dbReference type="PIRSR" id="PIRSR000409-3"/>
    </source>
</evidence>
<dbReference type="GO" id="GO:0003908">
    <property type="term" value="F:methylated-DNA-[protein]-cysteine S-methyltransferase activity"/>
    <property type="evidence" value="ECO:0007669"/>
    <property type="project" value="UniProtKB-EC"/>
</dbReference>